<keyword evidence="4" id="KW-0175">Coiled coil</keyword>
<keyword evidence="1" id="KW-0489">Methyltransferase</keyword>
<dbReference type="OrthoDB" id="438641at2759"/>
<evidence type="ECO:0000313" key="8">
    <source>
        <dbReference type="Proteomes" id="UP000475862"/>
    </source>
</evidence>
<dbReference type="Gene3D" id="6.10.140.2220">
    <property type="match status" value="1"/>
</dbReference>
<dbReference type="SUPFAM" id="SSF82199">
    <property type="entry name" value="SET domain"/>
    <property type="match status" value="1"/>
</dbReference>
<feature type="coiled-coil region" evidence="4">
    <location>
        <begin position="581"/>
        <end position="608"/>
    </location>
</feature>
<name>A0A6G0TSG5_APHGL</name>
<evidence type="ECO:0000256" key="3">
    <source>
        <dbReference type="ARBA" id="ARBA00022691"/>
    </source>
</evidence>
<comment type="caution">
    <text evidence="7">The sequence shown here is derived from an EMBL/GenBank/DDBJ whole genome shotgun (WGS) entry which is preliminary data.</text>
</comment>
<dbReference type="SMART" id="SM01190">
    <property type="entry name" value="EMP24_GP25L"/>
    <property type="match status" value="1"/>
</dbReference>
<feature type="domain" description="GOLD" evidence="6">
    <location>
        <begin position="450"/>
        <end position="572"/>
    </location>
</feature>
<evidence type="ECO:0000256" key="2">
    <source>
        <dbReference type="ARBA" id="ARBA00022679"/>
    </source>
</evidence>
<sequence>MDTDDKGYMITYDPIKGKCLVATKHFKVDDVIFTEEPFVSCQFSWNNLYETTSENIARLTNAAITEVPFEEYCPIKDKTQNYVQCESCKVWYCSSTCLETAYNRYHQLLCRPDSNDPLHYLEELWRTMHYPPESHNIMLLCRLLATIELSASPQQANQTVSNFCHRTENENEHLVHKMLGEKFVEQIEQLRFGVLKSMPVRESSQWLTPTGFKSLLALIGTNGQGVGTSVFHQWTNNCKKHLSSDQMESFEQFVDNAYEAMEQVVGVDFLDNEGSALFQEHSSINHSCFPNAASVFDGNHVLRLVAIRMIEPGDEINTSYIAPCELDHSRHTRQKYLQENYVFTCRCIKCEEQINEPDITSDDDSEMEDDCNHLGLYTKNPIYGRASIIRTTKYLDLYFIQETVGYIYAVAIGLSRTIKLLLCSANSVNDTLPRLLINEATALKHKPTSRLAFFSALASNFARFLAPSFGSIAATLGSTTASSSSTFSFLAHYKVELFDVRTGGFTPPTPGIGMNVEVKDPDMKIILSRVYSFEGKISFTSHIPGEHIICLYSNTTAWIGGTQLRVHLDIQVGDQAIDYAQVAQKEKLSDLQLRIRQLVEQVEQIIKEQSYQRFREERFRQTSESTHQRVFWWSLSQLFILLVMGFWQMRHLKSFFEAKKLKNQSADIDERLLRVELL</sequence>
<evidence type="ECO:0000259" key="5">
    <source>
        <dbReference type="PROSITE" id="PS50280"/>
    </source>
</evidence>
<dbReference type="GO" id="GO:0045814">
    <property type="term" value="P:negative regulation of gene expression, epigenetic"/>
    <property type="evidence" value="ECO:0007669"/>
    <property type="project" value="TreeGrafter"/>
</dbReference>
<evidence type="ECO:0000256" key="4">
    <source>
        <dbReference type="SAM" id="Coils"/>
    </source>
</evidence>
<gene>
    <name evidence="7" type="ORF">AGLY_005990</name>
</gene>
<reference evidence="7 8" key="1">
    <citation type="submission" date="2019-08" db="EMBL/GenBank/DDBJ databases">
        <title>The genome of the soybean aphid Biotype 1, its phylome, world population structure and adaptation to the North American continent.</title>
        <authorList>
            <person name="Giordano R."/>
            <person name="Donthu R.K."/>
            <person name="Hernandez A.G."/>
            <person name="Wright C.L."/>
            <person name="Zimin A.V."/>
        </authorList>
    </citation>
    <scope>NUCLEOTIDE SEQUENCE [LARGE SCALE GENOMIC DNA]</scope>
    <source>
        <tissue evidence="7">Whole aphids</tissue>
    </source>
</reference>
<keyword evidence="3" id="KW-0949">S-adenosyl-L-methionine</keyword>
<feature type="domain" description="SET" evidence="5">
    <location>
        <begin position="6"/>
        <end position="321"/>
    </location>
</feature>
<dbReference type="Gene3D" id="2.170.270.10">
    <property type="entry name" value="SET domain"/>
    <property type="match status" value="2"/>
</dbReference>
<dbReference type="Pfam" id="PF01105">
    <property type="entry name" value="EMP24_GP25L"/>
    <property type="match status" value="1"/>
</dbReference>
<dbReference type="PROSITE" id="PS50866">
    <property type="entry name" value="GOLD"/>
    <property type="match status" value="1"/>
</dbReference>
<dbReference type="PROSITE" id="PS50280">
    <property type="entry name" value="SET"/>
    <property type="match status" value="1"/>
</dbReference>
<dbReference type="GO" id="GO:0042799">
    <property type="term" value="F:histone H4K20 methyltransferase activity"/>
    <property type="evidence" value="ECO:0007669"/>
    <property type="project" value="TreeGrafter"/>
</dbReference>
<proteinExistence type="predicted"/>
<organism evidence="7 8">
    <name type="scientific">Aphis glycines</name>
    <name type="common">Soybean aphid</name>
    <dbReference type="NCBI Taxonomy" id="307491"/>
    <lineage>
        <taxon>Eukaryota</taxon>
        <taxon>Metazoa</taxon>
        <taxon>Ecdysozoa</taxon>
        <taxon>Arthropoda</taxon>
        <taxon>Hexapoda</taxon>
        <taxon>Insecta</taxon>
        <taxon>Pterygota</taxon>
        <taxon>Neoptera</taxon>
        <taxon>Paraneoptera</taxon>
        <taxon>Hemiptera</taxon>
        <taxon>Sternorrhyncha</taxon>
        <taxon>Aphidomorpha</taxon>
        <taxon>Aphidoidea</taxon>
        <taxon>Aphididae</taxon>
        <taxon>Aphidini</taxon>
        <taxon>Aphis</taxon>
        <taxon>Aphis</taxon>
    </lineage>
</organism>
<dbReference type="AlphaFoldDB" id="A0A6G0TSG5"/>
<evidence type="ECO:0000259" key="6">
    <source>
        <dbReference type="PROSITE" id="PS50866"/>
    </source>
</evidence>
<dbReference type="InterPro" id="IPR009038">
    <property type="entry name" value="GOLD_dom"/>
</dbReference>
<dbReference type="SUPFAM" id="SSF144232">
    <property type="entry name" value="HIT/MYND zinc finger-like"/>
    <property type="match status" value="1"/>
</dbReference>
<dbReference type="Proteomes" id="UP000475862">
    <property type="component" value="Unassembled WGS sequence"/>
</dbReference>
<keyword evidence="2" id="KW-0808">Transferase</keyword>
<keyword evidence="8" id="KW-1185">Reference proteome</keyword>
<evidence type="ECO:0008006" key="9">
    <source>
        <dbReference type="Google" id="ProtNLM"/>
    </source>
</evidence>
<dbReference type="GO" id="GO:0032259">
    <property type="term" value="P:methylation"/>
    <property type="evidence" value="ECO:0007669"/>
    <property type="project" value="UniProtKB-KW"/>
</dbReference>
<accession>A0A6G0TSG5</accession>
<protein>
    <recommendedName>
        <fullName evidence="9">SET domain-containing protein</fullName>
    </recommendedName>
</protein>
<dbReference type="PANTHER" id="PTHR46402:SF2">
    <property type="entry name" value="HISTONE-LYSINE N-TRIMETHYLTRANSFERASE SMYD5"/>
    <property type="match status" value="1"/>
</dbReference>
<dbReference type="PANTHER" id="PTHR46402">
    <property type="entry name" value="SET AND MYND DOMAIN-CONTAINING PROTEIN 5"/>
    <property type="match status" value="1"/>
</dbReference>
<evidence type="ECO:0000256" key="1">
    <source>
        <dbReference type="ARBA" id="ARBA00022603"/>
    </source>
</evidence>
<dbReference type="Gene3D" id="1.10.220.160">
    <property type="match status" value="2"/>
</dbReference>
<dbReference type="EMBL" id="VYZN01000017">
    <property type="protein sequence ID" value="KAE9538018.1"/>
    <property type="molecule type" value="Genomic_DNA"/>
</dbReference>
<dbReference type="Pfam" id="PF00856">
    <property type="entry name" value="SET"/>
    <property type="match status" value="1"/>
</dbReference>
<dbReference type="InterPro" id="IPR046341">
    <property type="entry name" value="SET_dom_sf"/>
</dbReference>
<evidence type="ECO:0000313" key="7">
    <source>
        <dbReference type="EMBL" id="KAE9538018.1"/>
    </source>
</evidence>
<dbReference type="InterPro" id="IPR001214">
    <property type="entry name" value="SET_dom"/>
</dbReference>